<dbReference type="OrthoDB" id="391548at2"/>
<proteinExistence type="predicted"/>
<dbReference type="EMBL" id="CP024962">
    <property type="protein sequence ID" value="ATZ16522.1"/>
    <property type="molecule type" value="Genomic_DNA"/>
</dbReference>
<keyword evidence="3" id="KW-0812">Transmembrane</keyword>
<evidence type="ECO:0000256" key="3">
    <source>
        <dbReference type="ARBA" id="ARBA00022692"/>
    </source>
</evidence>
<dbReference type="Pfam" id="PF02687">
    <property type="entry name" value="FtsX"/>
    <property type="match status" value="2"/>
</dbReference>
<evidence type="ECO:0000313" key="7">
    <source>
        <dbReference type="EMBL" id="ATZ16522.1"/>
    </source>
</evidence>
<evidence type="ECO:0000256" key="5">
    <source>
        <dbReference type="ARBA" id="ARBA00023136"/>
    </source>
</evidence>
<protein>
    <submittedName>
        <fullName evidence="7">ABC transporter permease</fullName>
    </submittedName>
</protein>
<feature type="domain" description="ABC3 transporter permease C-terminal" evidence="6">
    <location>
        <begin position="560"/>
        <end position="679"/>
    </location>
</feature>
<dbReference type="PANTHER" id="PTHR30287:SF1">
    <property type="entry name" value="INNER MEMBRANE PROTEIN"/>
    <property type="match status" value="1"/>
</dbReference>
<gene>
    <name evidence="7" type="ORF">EFREU_v1c04970</name>
</gene>
<dbReference type="Proteomes" id="UP000232222">
    <property type="component" value="Chromosome"/>
</dbReference>
<dbReference type="PANTHER" id="PTHR30287">
    <property type="entry name" value="MEMBRANE COMPONENT OF PREDICTED ABC SUPERFAMILY METABOLITE UPTAKE TRANSPORTER"/>
    <property type="match status" value="1"/>
</dbReference>
<reference evidence="7 8" key="1">
    <citation type="submission" date="2017-11" db="EMBL/GenBank/DDBJ databases">
        <title>Genome sequence of Entomoplasma freundtii BARC 318 (ATCC 51999).</title>
        <authorList>
            <person name="Lo W.-S."/>
            <person name="Gasparich G.E."/>
            <person name="Kuo C.-H."/>
        </authorList>
    </citation>
    <scope>NUCLEOTIDE SEQUENCE [LARGE SCALE GENOMIC DNA]</scope>
    <source>
        <strain evidence="7 8">BARC 318</strain>
    </source>
</reference>
<feature type="domain" description="ABC3 transporter permease C-terminal" evidence="6">
    <location>
        <begin position="1388"/>
        <end position="1503"/>
    </location>
</feature>
<dbReference type="RefSeq" id="WP_100609543.1">
    <property type="nucleotide sequence ID" value="NZ_CP024962.1"/>
</dbReference>
<accession>A0A2K8NRN8</accession>
<evidence type="ECO:0000259" key="6">
    <source>
        <dbReference type="Pfam" id="PF02687"/>
    </source>
</evidence>
<evidence type="ECO:0000256" key="2">
    <source>
        <dbReference type="ARBA" id="ARBA00022475"/>
    </source>
</evidence>
<dbReference type="InterPro" id="IPR003838">
    <property type="entry name" value="ABC3_permease_C"/>
</dbReference>
<dbReference type="GO" id="GO:0005886">
    <property type="term" value="C:plasma membrane"/>
    <property type="evidence" value="ECO:0007669"/>
    <property type="project" value="UniProtKB-SubCell"/>
</dbReference>
<keyword evidence="2" id="KW-1003">Cell membrane</keyword>
<evidence type="ECO:0000256" key="1">
    <source>
        <dbReference type="ARBA" id="ARBA00004651"/>
    </source>
</evidence>
<keyword evidence="5" id="KW-0472">Membrane</keyword>
<dbReference type="InterPro" id="IPR038766">
    <property type="entry name" value="Membrane_comp_ABC_pdt"/>
</dbReference>
<organism evidence="7 8">
    <name type="scientific">Entomoplasma freundtii</name>
    <dbReference type="NCBI Taxonomy" id="74700"/>
    <lineage>
        <taxon>Bacteria</taxon>
        <taxon>Bacillati</taxon>
        <taxon>Mycoplasmatota</taxon>
        <taxon>Mollicutes</taxon>
        <taxon>Entomoplasmatales</taxon>
        <taxon>Entomoplasmataceae</taxon>
        <taxon>Entomoplasma</taxon>
    </lineage>
</organism>
<keyword evidence="8" id="KW-1185">Reference proteome</keyword>
<sequence>MRLIINSYLKTFVKHWASALGVLLFIIMLGAIVLGMMSTPLQMNNKILRIKAQSETYNYRIQDKNKYSQDFDYHYFVLNGHKYTNNIEDQPSLLNQLDGYEPIKPEDLNQLLINLRTGADGFTFPQTIFSPSLYLALDQILTEELNNSSWNWADLLAKYDNEKLINSSDISLATETLSQLQNKVNSFLAVAQSSANIPVVINLKPNKAMNYLDHIVDIFVNDLETNVKADKWITIEEDAALTETRTLFIINEFLKANGVAPLETGPIDYDALKIAIKNSPNVKNSHSLALTGIMILQANFRSLLWSNYQNNISYFVLSQTINNPKNQWANFDHQPRYALDNSVEFGLARNLPGAWTPDFSTDMRSIETSSPFNKPILERGEKPTWNSQGSINTGGEIVVNESFLKGNKIKLGDKLKLPPSPFGTNVSVIDREAFRVGNELSMTIVGTALKYDELTPGPNFTSFVQPFKNYTYSYLPGNYLETYIHASYVYSTAIPKGGTNIGLRVKTLQGKSNLPRVLELNPAKGESVYEDSTVAIVPFSKVLTISKLNMIKIQVVIYTILGLVSLVLAFIFINFVIKKEINETRRQLGIFKSFGYTTPELSLIFAIKTLITISIGIIFGWLCSFPLQVYMASNFLNSVMFTYQKIYFGWGLILVIFIGVPALFMLVSYLITIRYLRQPALALINNMASKSLKSPHIGPISKALKRHDKGFEYRLSQSFVKASKGKFVVVQILFAFSALIYTLMFGAQAIMYQAIEQGFSLIKKDTDHQYLWQNKNSLTIDESSDNKFTLNDIEDYEENKINYIDYSDYATVNEAMTTNPDLQTYFSDSRFRFRVLTDALSNSIAKSEGIDNWVLMPKDVAIDIIQGNKINIANVFDPQNQYFVYRLLTFKALNEPLDNKFAPIIQEMVANNSGYKGNYQDFLTSFGKGADAWLNISDLINTEKRKASLALTFFGLTAQTKGATPQESLANNILLTDLSRIFSMFFANQYILEQLRGLLGLANGNIDPNISEDEITTALTQIYENAKKPDNPLYGYDPRDSSYWNMQNNPLINTFSRLPNTEDNKPKNEGIIDVIGDMNATLLGILTAGMLSKSTEKLLDEPVLNFNNFFFNKTKENLQLLLNVIPQNSDIGATQIDLVDAQKTRFGDVRRQYNFDGVTASQYEKLTIKPEGKNTFNGIIPYAIARQFNVEIGDKLTFYTNTSVREEINIIVVGINRSITIPISTYWLIFVDYNLFADNMFSNDFKKAINFNDNSVLSQYFFNTIISEESMLHGTFDIKAIGQSLNSFSFGGNQLVMNVKPSTNVFGPLIKQLATLLGVDENKQNARSQDSLIDVNLNDAIEIDNKMNLVTNPMMMNIDTQKMVAFPFNIARNGFANFATTMGDLMTIFLLLQSLLLTIILCVVMNIIVDEASTIILTLRAIGYSQKEINWIIMGPYVVGIIISFILAYAFSNIIWKVFLIVAAEQWDIIVFFPFDWKGLVIPILVLGLIMFIGWLASNYQVNRRPLTQITNLV</sequence>
<dbReference type="KEGG" id="efr:EFREU_v1c04970"/>
<name>A0A2K8NRN8_9MOLU</name>
<keyword evidence="4" id="KW-1133">Transmembrane helix</keyword>
<comment type="subcellular location">
    <subcellularLocation>
        <location evidence="1">Cell membrane</location>
        <topology evidence="1">Multi-pass membrane protein</topology>
    </subcellularLocation>
</comment>
<evidence type="ECO:0000256" key="4">
    <source>
        <dbReference type="ARBA" id="ARBA00022989"/>
    </source>
</evidence>
<evidence type="ECO:0000313" key="8">
    <source>
        <dbReference type="Proteomes" id="UP000232222"/>
    </source>
</evidence>